<dbReference type="SUPFAM" id="SSF48403">
    <property type="entry name" value="Ankyrin repeat"/>
    <property type="match status" value="1"/>
</dbReference>
<dbReference type="PANTHER" id="PTHR24147">
    <property type="entry name" value="ANKYRIN REPEAT DOMAIN 36-RELATED"/>
    <property type="match status" value="1"/>
</dbReference>
<reference evidence="3 4" key="1">
    <citation type="submission" date="2013-03" db="EMBL/GenBank/DDBJ databases">
        <authorList>
            <person name="Warren W."/>
            <person name="Wilson R.K."/>
        </authorList>
    </citation>
    <scope>NUCLEOTIDE SEQUENCE</scope>
</reference>
<feature type="repeat" description="ANK" evidence="1">
    <location>
        <begin position="174"/>
        <end position="206"/>
    </location>
</feature>
<dbReference type="InterPro" id="IPR002110">
    <property type="entry name" value="Ankyrin_rpt"/>
</dbReference>
<reference evidence="3" key="3">
    <citation type="submission" date="2025-09" db="UniProtKB">
        <authorList>
            <consortium name="Ensembl"/>
        </authorList>
    </citation>
    <scope>IDENTIFICATION</scope>
</reference>
<feature type="repeat" description="ANK" evidence="1">
    <location>
        <begin position="141"/>
        <end position="173"/>
    </location>
</feature>
<dbReference type="InterPro" id="IPR050657">
    <property type="entry name" value="Ankyrin_repeat_domain"/>
</dbReference>
<feature type="compositionally biased region" description="Basic and acidic residues" evidence="2">
    <location>
        <begin position="8"/>
        <end position="20"/>
    </location>
</feature>
<dbReference type="Proteomes" id="UP000233100">
    <property type="component" value="Chromosome 3"/>
</dbReference>
<evidence type="ECO:0000313" key="3">
    <source>
        <dbReference type="Ensembl" id="ENSMFAP00000006601.2"/>
    </source>
</evidence>
<evidence type="ECO:0000313" key="4">
    <source>
        <dbReference type="Proteomes" id="UP000233100"/>
    </source>
</evidence>
<evidence type="ECO:0000256" key="2">
    <source>
        <dbReference type="SAM" id="MobiDB-lite"/>
    </source>
</evidence>
<keyword evidence="4" id="KW-1185">Reference proteome</keyword>
<reference evidence="3" key="2">
    <citation type="submission" date="2025-08" db="UniProtKB">
        <authorList>
            <consortium name="Ensembl"/>
        </authorList>
    </citation>
    <scope>IDENTIFICATION</scope>
</reference>
<organism evidence="3 4">
    <name type="scientific">Macaca fascicularis</name>
    <name type="common">Crab-eating macaque</name>
    <name type="synonym">Cynomolgus monkey</name>
    <dbReference type="NCBI Taxonomy" id="9541"/>
    <lineage>
        <taxon>Eukaryota</taxon>
        <taxon>Metazoa</taxon>
        <taxon>Chordata</taxon>
        <taxon>Craniata</taxon>
        <taxon>Vertebrata</taxon>
        <taxon>Euteleostomi</taxon>
        <taxon>Mammalia</taxon>
        <taxon>Eutheria</taxon>
        <taxon>Euarchontoglires</taxon>
        <taxon>Primates</taxon>
        <taxon>Haplorrhini</taxon>
        <taxon>Catarrhini</taxon>
        <taxon>Cercopithecidae</taxon>
        <taxon>Cercopithecinae</taxon>
        <taxon>Macaca</taxon>
    </lineage>
</organism>
<dbReference type="AlphaFoldDB" id="A0A2K5U2M0"/>
<dbReference type="SMART" id="SM00248">
    <property type="entry name" value="ANK"/>
    <property type="match status" value="5"/>
</dbReference>
<dbReference type="PANTHER" id="PTHR24147:SF62">
    <property type="entry name" value="ANKYRIN REPEAT DOMAIN-CONTAINING PROTEIN 7"/>
    <property type="match status" value="1"/>
</dbReference>
<dbReference type="PRINTS" id="PR01415">
    <property type="entry name" value="ANKYRIN"/>
</dbReference>
<gene>
    <name evidence="3" type="primary">ANKRD7</name>
</gene>
<dbReference type="Pfam" id="PF00023">
    <property type="entry name" value="Ank"/>
    <property type="match status" value="1"/>
</dbReference>
<proteinExistence type="predicted"/>
<dbReference type="Pfam" id="PF12796">
    <property type="entry name" value="Ank_2"/>
    <property type="match status" value="2"/>
</dbReference>
<keyword evidence="1" id="KW-0040">ANK repeat</keyword>
<dbReference type="VEuPathDB" id="HostDB:ENSMFAG00000039109"/>
<evidence type="ECO:0000256" key="1">
    <source>
        <dbReference type="PROSITE-ProRule" id="PRU00023"/>
    </source>
</evidence>
<dbReference type="PROSITE" id="PS50297">
    <property type="entry name" value="ANK_REP_REGION"/>
    <property type="match status" value="2"/>
</dbReference>
<feature type="region of interest" description="Disordered" evidence="2">
    <location>
        <begin position="1"/>
        <end position="20"/>
    </location>
</feature>
<dbReference type="Bgee" id="ENSMFAG00000039109">
    <property type="expression patterns" value="Expressed in multicellular organism"/>
</dbReference>
<accession>A0A2K5U2M0</accession>
<dbReference type="GeneTree" id="ENSGT00940000164704"/>
<name>A0A2K5U2M0_MACFA</name>
<dbReference type="Gene3D" id="1.25.40.20">
    <property type="entry name" value="Ankyrin repeat-containing domain"/>
    <property type="match status" value="2"/>
</dbReference>
<sequence length="336" mass="37622">MQVCEPLGPDHNDLNSHNDHNCHNGRLRKALPAFPLSSGTGESRWPGARAEWQGGRLGGQGTSWSDGKTAACTAMNKLFSFWKRKNETRSRTSSDPSIGQGYKLREKDLKKLHRAASVGDLKKLKEYLQLKKYDVNMQDKKYRTPLHLACANGHRDVVLFLIEQQCKINIRDSENKSPLIKAVQCQNEDCATILLNCGADPNLRDVRYNTALHYAVCGQSFSLVEQLLDYEADLEAKNKDGYTPLLVAVINNNPKMVKFLLEKGADVNASDNYQRTALILAVSGEPTRLVKLLLQQGVELSCQDICGFTAEEYAYFNGFTVYPQFTASHGKKKHVK</sequence>
<dbReference type="InterPro" id="IPR036770">
    <property type="entry name" value="Ankyrin_rpt-contain_sf"/>
</dbReference>
<protein>
    <submittedName>
        <fullName evidence="3">Ankyrin repeat domain 7</fullName>
    </submittedName>
</protein>
<dbReference type="Ensembl" id="ENSMFAT00000025287.2">
    <property type="protein sequence ID" value="ENSMFAP00000006601.2"/>
    <property type="gene ID" value="ENSMFAG00000039109.2"/>
</dbReference>
<dbReference type="GO" id="GO:0005813">
    <property type="term" value="C:centrosome"/>
    <property type="evidence" value="ECO:0007669"/>
    <property type="project" value="Ensembl"/>
</dbReference>
<dbReference type="PROSITE" id="PS50088">
    <property type="entry name" value="ANK_REPEAT"/>
    <property type="match status" value="4"/>
</dbReference>
<feature type="repeat" description="ANK" evidence="1">
    <location>
        <begin position="240"/>
        <end position="272"/>
    </location>
</feature>
<feature type="repeat" description="ANK" evidence="1">
    <location>
        <begin position="207"/>
        <end position="239"/>
    </location>
</feature>
<dbReference type="GO" id="GO:0005654">
    <property type="term" value="C:nucleoplasm"/>
    <property type="evidence" value="ECO:0007669"/>
    <property type="project" value="Ensembl"/>
</dbReference>